<feature type="compositionally biased region" description="Low complexity" evidence="1">
    <location>
        <begin position="226"/>
        <end position="248"/>
    </location>
</feature>
<accession>A0AAD6RXY3</accession>
<reference evidence="2" key="1">
    <citation type="submission" date="2023-03" db="EMBL/GenBank/DDBJ databases">
        <title>Massive genome expansion in bonnet fungi (Mycena s.s.) driven by repeated elements and novel gene families across ecological guilds.</title>
        <authorList>
            <consortium name="Lawrence Berkeley National Laboratory"/>
            <person name="Harder C.B."/>
            <person name="Miyauchi S."/>
            <person name="Viragh M."/>
            <person name="Kuo A."/>
            <person name="Thoen E."/>
            <person name="Andreopoulos B."/>
            <person name="Lu D."/>
            <person name="Skrede I."/>
            <person name="Drula E."/>
            <person name="Henrissat B."/>
            <person name="Morin E."/>
            <person name="Kohler A."/>
            <person name="Barry K."/>
            <person name="LaButti K."/>
            <person name="Morin E."/>
            <person name="Salamov A."/>
            <person name="Lipzen A."/>
            <person name="Mereny Z."/>
            <person name="Hegedus B."/>
            <person name="Baldrian P."/>
            <person name="Stursova M."/>
            <person name="Weitz H."/>
            <person name="Taylor A."/>
            <person name="Grigoriev I.V."/>
            <person name="Nagy L.G."/>
            <person name="Martin F."/>
            <person name="Kauserud H."/>
        </authorList>
    </citation>
    <scope>NUCLEOTIDE SEQUENCE</scope>
    <source>
        <strain evidence="2">CBHHK200</strain>
    </source>
</reference>
<feature type="compositionally biased region" description="Basic and acidic residues" evidence="1">
    <location>
        <begin position="264"/>
        <end position="277"/>
    </location>
</feature>
<feature type="compositionally biased region" description="Acidic residues" evidence="1">
    <location>
        <begin position="249"/>
        <end position="258"/>
    </location>
</feature>
<feature type="region of interest" description="Disordered" evidence="1">
    <location>
        <begin position="1"/>
        <end position="41"/>
    </location>
</feature>
<dbReference type="Proteomes" id="UP001218188">
    <property type="component" value="Unassembled WGS sequence"/>
</dbReference>
<comment type="caution">
    <text evidence="2">The sequence shown here is derived from an EMBL/GenBank/DDBJ whole genome shotgun (WGS) entry which is preliminary data.</text>
</comment>
<gene>
    <name evidence="2" type="ORF">C8F04DRAFT_1406023</name>
</gene>
<feature type="region of interest" description="Disordered" evidence="1">
    <location>
        <begin position="195"/>
        <end position="310"/>
    </location>
</feature>
<organism evidence="2 3">
    <name type="scientific">Mycena alexandri</name>
    <dbReference type="NCBI Taxonomy" id="1745969"/>
    <lineage>
        <taxon>Eukaryota</taxon>
        <taxon>Fungi</taxon>
        <taxon>Dikarya</taxon>
        <taxon>Basidiomycota</taxon>
        <taxon>Agaricomycotina</taxon>
        <taxon>Agaricomycetes</taxon>
        <taxon>Agaricomycetidae</taxon>
        <taxon>Agaricales</taxon>
        <taxon>Marasmiineae</taxon>
        <taxon>Mycenaceae</taxon>
        <taxon>Mycena</taxon>
    </lineage>
</organism>
<dbReference type="EMBL" id="JARJCM010000414">
    <property type="protein sequence ID" value="KAJ7017370.1"/>
    <property type="molecule type" value="Genomic_DNA"/>
</dbReference>
<proteinExistence type="predicted"/>
<feature type="region of interest" description="Disordered" evidence="1">
    <location>
        <begin position="800"/>
        <end position="839"/>
    </location>
</feature>
<name>A0AAD6RXY3_9AGAR</name>
<evidence type="ECO:0000313" key="2">
    <source>
        <dbReference type="EMBL" id="KAJ7017370.1"/>
    </source>
</evidence>
<evidence type="ECO:0000256" key="1">
    <source>
        <dbReference type="SAM" id="MobiDB-lite"/>
    </source>
</evidence>
<feature type="region of interest" description="Disordered" evidence="1">
    <location>
        <begin position="329"/>
        <end position="436"/>
    </location>
</feature>
<feature type="compositionally biased region" description="Low complexity" evidence="1">
    <location>
        <begin position="389"/>
        <end position="406"/>
    </location>
</feature>
<feature type="region of interest" description="Disordered" evidence="1">
    <location>
        <begin position="658"/>
        <end position="678"/>
    </location>
</feature>
<dbReference type="AlphaFoldDB" id="A0AAD6RXY3"/>
<protein>
    <submittedName>
        <fullName evidence="2">Uncharacterized protein</fullName>
    </submittedName>
</protein>
<keyword evidence="3" id="KW-1185">Reference proteome</keyword>
<feature type="region of interest" description="Disordered" evidence="1">
    <location>
        <begin position="697"/>
        <end position="716"/>
    </location>
</feature>
<evidence type="ECO:0000313" key="3">
    <source>
        <dbReference type="Proteomes" id="UP001218188"/>
    </source>
</evidence>
<sequence>MAPRSSVSAPPPNLDDPSTDEESVREPTPPPHPKPKAKSRRLPFNPECMTIIDRVVYQDRTSDHHLSMDPFIHLRAPELQQLIQLLADPSELNKRLKRPSRVLKLIEYALPMLEKQIEVWPFDCGWHPDLVRLYYPLRFIYDAIDPAQKPRFERFQRLLIQKNKQFDNTALGPDWVMPDVTRYFGRIGAATDEDRAALAHAQRPPSPPRPIQVPSKSTPAAPVETRSSPIRASSSGPSRSRRPQVVVSDNEDDPMEDETPARCTFRERPKTCSDKGKSAPKVLVSDGDSGDDADDASKGKRKATGDTAGKCHGVSFMAFARRGTDVGHGIGHGVAQASRKRKASPVDAENSDAEPSSSPKRPRNDNASGSTGGGASSSTGTTGTGAARGAGSADADASTDAAANDASTKKTPPTGKTRARTRFGIRPSEVPPHAKTTQTAFQRFICGISGVLKQSDVLPSATEARKHYDKRFDADIDDMHEHMRNLVNESRTAVSAARDLATKLIRDAKLITGPIANDIARIPETHLATVFTMIQKAGLKGFCPDLEGPVQSKYNQLHRHLAVSGFQFLSSSFALAALDVNASVAEDTELLGDMYDGYAYGRLATKTKMERRRPGSLTKSLQNSAEYKARSRLADTRFKTANRLELRKPVQRMANITESHSDDEHHPQHSLVRKKPGRNPIVGRFYREELDVSAEEYRTRNAKAGQRAPKPRTRQDPLLPASYFGKILPPDVPVDFFTPEFYNGLTLKERARYANTGVAFPLPKVVFDPAHANWRYLGKKDFMDKYGYDVLEQYDIPSAEEIDAIPESDVEDDEEIEIDLEDTDDEEGEMDVDDDGNAV</sequence>